<keyword evidence="1" id="KW-0472">Membrane</keyword>
<dbReference type="EMBL" id="JACGXL010000005">
    <property type="protein sequence ID" value="MBA8889024.1"/>
    <property type="molecule type" value="Genomic_DNA"/>
</dbReference>
<evidence type="ECO:0000313" key="2">
    <source>
        <dbReference type="EMBL" id="MBA8889024.1"/>
    </source>
</evidence>
<dbReference type="Proteomes" id="UP000550401">
    <property type="component" value="Unassembled WGS sequence"/>
</dbReference>
<feature type="transmembrane region" description="Helical" evidence="1">
    <location>
        <begin position="29"/>
        <end position="47"/>
    </location>
</feature>
<name>A0A839FA77_9GAMM</name>
<sequence length="116" mass="12777">MAYLLIKALVSGIIVMAVSEIARRSPPFGALVVSLPLVSLLAILWLWRDTGDGERIAAHAEATFWYVLPSLPMFLALPWLLRHGVGFWWALAAACALTIVLYFLTVLVAARFGVRL</sequence>
<dbReference type="InterPro" id="IPR058117">
    <property type="entry name" value="BV97_02767-like"/>
</dbReference>
<feature type="transmembrane region" description="Helical" evidence="1">
    <location>
        <begin position="63"/>
        <end position="81"/>
    </location>
</feature>
<dbReference type="RefSeq" id="WP_182532063.1">
    <property type="nucleotide sequence ID" value="NZ_JACGXL010000005.1"/>
</dbReference>
<comment type="caution">
    <text evidence="2">The sequence shown here is derived from an EMBL/GenBank/DDBJ whole genome shotgun (WGS) entry which is preliminary data.</text>
</comment>
<gene>
    <name evidence="2" type="ORF">FHW12_003260</name>
</gene>
<accession>A0A839FA77</accession>
<dbReference type="NCBIfam" id="NF006749">
    <property type="entry name" value="PRK09272.1-2"/>
    <property type="match status" value="1"/>
</dbReference>
<keyword evidence="1" id="KW-0812">Transmembrane</keyword>
<keyword evidence="1" id="KW-1133">Transmembrane helix</keyword>
<organism evidence="2 3">
    <name type="scientific">Dokdonella fugitiva</name>
    <dbReference type="NCBI Taxonomy" id="328517"/>
    <lineage>
        <taxon>Bacteria</taxon>
        <taxon>Pseudomonadati</taxon>
        <taxon>Pseudomonadota</taxon>
        <taxon>Gammaproteobacteria</taxon>
        <taxon>Lysobacterales</taxon>
        <taxon>Rhodanobacteraceae</taxon>
        <taxon>Dokdonella</taxon>
    </lineage>
</organism>
<feature type="transmembrane region" description="Helical" evidence="1">
    <location>
        <begin position="87"/>
        <end position="110"/>
    </location>
</feature>
<evidence type="ECO:0000256" key="1">
    <source>
        <dbReference type="SAM" id="Phobius"/>
    </source>
</evidence>
<proteinExistence type="predicted"/>
<protein>
    <recommendedName>
        <fullName evidence="4">DUF3147 family protein</fullName>
    </recommendedName>
</protein>
<evidence type="ECO:0000313" key="3">
    <source>
        <dbReference type="Proteomes" id="UP000550401"/>
    </source>
</evidence>
<evidence type="ECO:0008006" key="4">
    <source>
        <dbReference type="Google" id="ProtNLM"/>
    </source>
</evidence>
<keyword evidence="3" id="KW-1185">Reference proteome</keyword>
<reference evidence="2 3" key="1">
    <citation type="submission" date="2020-07" db="EMBL/GenBank/DDBJ databases">
        <title>Genomic Encyclopedia of Type Strains, Phase IV (KMG-V): Genome sequencing to study the core and pangenomes of soil and plant-associated prokaryotes.</title>
        <authorList>
            <person name="Whitman W."/>
        </authorList>
    </citation>
    <scope>NUCLEOTIDE SEQUENCE [LARGE SCALE GENOMIC DNA]</scope>
    <source>
        <strain evidence="2 3">RH2WT43</strain>
    </source>
</reference>
<dbReference type="AlphaFoldDB" id="A0A839FA77"/>